<accession>A0A4S4ARM8</accession>
<keyword evidence="3" id="KW-1185">Reference proteome</keyword>
<organism evidence="2 3">
    <name type="scientific">Pseudothauera nasutitermitis</name>
    <dbReference type="NCBI Taxonomy" id="2565930"/>
    <lineage>
        <taxon>Bacteria</taxon>
        <taxon>Pseudomonadati</taxon>
        <taxon>Pseudomonadota</taxon>
        <taxon>Betaproteobacteria</taxon>
        <taxon>Rhodocyclales</taxon>
        <taxon>Zoogloeaceae</taxon>
        <taxon>Pseudothauera</taxon>
    </lineage>
</organism>
<dbReference type="AlphaFoldDB" id="A0A4S4ARM8"/>
<gene>
    <name evidence="2" type="ORF">E6C76_18255</name>
</gene>
<dbReference type="InterPro" id="IPR014861">
    <property type="entry name" value="CNP1-like_dom"/>
</dbReference>
<evidence type="ECO:0000313" key="3">
    <source>
        <dbReference type="Proteomes" id="UP000308430"/>
    </source>
</evidence>
<dbReference type="Pfam" id="PF08750">
    <property type="entry name" value="CNP1"/>
    <property type="match status" value="1"/>
</dbReference>
<name>A0A4S4ARM8_9RHOO</name>
<dbReference type="OrthoDB" id="7066954at2"/>
<protein>
    <recommendedName>
        <fullName evidence="1">CNP1-like uncharacterized domain-containing protein</fullName>
    </recommendedName>
</protein>
<comment type="caution">
    <text evidence="2">The sequence shown here is derived from an EMBL/GenBank/DDBJ whole genome shotgun (WGS) entry which is preliminary data.</text>
</comment>
<feature type="domain" description="CNP1-like uncharacterised" evidence="1">
    <location>
        <begin position="6"/>
        <end position="138"/>
    </location>
</feature>
<evidence type="ECO:0000259" key="1">
    <source>
        <dbReference type="Pfam" id="PF08750"/>
    </source>
</evidence>
<reference evidence="2 3" key="1">
    <citation type="submission" date="2019-04" db="EMBL/GenBank/DDBJ databases">
        <title>Azoarcus nasutitermitis sp. nov. isolated from termite nest.</title>
        <authorList>
            <person name="Lin S.-Y."/>
            <person name="Hameed A."/>
            <person name="Hsu Y.-H."/>
            <person name="Young C.-C."/>
        </authorList>
    </citation>
    <scope>NUCLEOTIDE SEQUENCE [LARGE SCALE GENOMIC DNA]</scope>
    <source>
        <strain evidence="2 3">CC-YHH838</strain>
    </source>
</reference>
<sequence>MLSDPNENWKEEEYTLPAAPREAALREFSVSATTPHRFYVDEDSLSVGEDGVVRFVLVVRSAGGATNVTFEGIRCVTGERRLYASGRANGEWSPARNSAWEPIVDNSYDRPRAALAYDYLCDGPAPPRNRAAALKLLKTSQPGFRHLHEGIVR</sequence>
<proteinExistence type="predicted"/>
<evidence type="ECO:0000313" key="2">
    <source>
        <dbReference type="EMBL" id="THF62432.1"/>
    </source>
</evidence>
<dbReference type="EMBL" id="SSOC01000007">
    <property type="protein sequence ID" value="THF62432.1"/>
    <property type="molecule type" value="Genomic_DNA"/>
</dbReference>
<dbReference type="Proteomes" id="UP000308430">
    <property type="component" value="Unassembled WGS sequence"/>
</dbReference>